<gene>
    <name evidence="1" type="ORF">ACHHYP_16961</name>
</gene>
<evidence type="ECO:0000313" key="1">
    <source>
        <dbReference type="EMBL" id="OQR80958.1"/>
    </source>
</evidence>
<protein>
    <submittedName>
        <fullName evidence="1">Uncharacterized protein</fullName>
    </submittedName>
</protein>
<name>A0A1V9Y5K7_ACHHY</name>
<evidence type="ECO:0000313" key="2">
    <source>
        <dbReference type="Proteomes" id="UP000243579"/>
    </source>
</evidence>
<organism evidence="1 2">
    <name type="scientific">Achlya hypogyna</name>
    <name type="common">Oomycete</name>
    <name type="synonym">Protoachlya hypogyna</name>
    <dbReference type="NCBI Taxonomy" id="1202772"/>
    <lineage>
        <taxon>Eukaryota</taxon>
        <taxon>Sar</taxon>
        <taxon>Stramenopiles</taxon>
        <taxon>Oomycota</taxon>
        <taxon>Saprolegniomycetes</taxon>
        <taxon>Saprolegniales</taxon>
        <taxon>Achlyaceae</taxon>
        <taxon>Achlya</taxon>
    </lineage>
</organism>
<dbReference type="AlphaFoldDB" id="A0A1V9Y5K7"/>
<dbReference type="EMBL" id="JNBR01002852">
    <property type="protein sequence ID" value="OQR80958.1"/>
    <property type="molecule type" value="Genomic_DNA"/>
</dbReference>
<keyword evidence="2" id="KW-1185">Reference proteome</keyword>
<dbReference type="Proteomes" id="UP000243579">
    <property type="component" value="Unassembled WGS sequence"/>
</dbReference>
<proteinExistence type="predicted"/>
<comment type="caution">
    <text evidence="1">The sequence shown here is derived from an EMBL/GenBank/DDBJ whole genome shotgun (WGS) entry which is preliminary data.</text>
</comment>
<dbReference type="PANTHER" id="PTHR31827:SF1">
    <property type="entry name" value="EMB|CAB89363.1"/>
    <property type="match status" value="1"/>
</dbReference>
<dbReference type="PANTHER" id="PTHR31827">
    <property type="entry name" value="EMB|CAB89363.1"/>
    <property type="match status" value="1"/>
</dbReference>
<sequence>MISPCIISGCQRPALMGLDKCTMHKNRKICFVEGCCNIVYARQRCVRHGGKKQCALPECTAYARGGDHCADHGGLSLKRFCIVEDCLRQAHANRKCVRHGGGRFCKAPGCPQHSRHAGFCHRHMILEARVKKQVPASPLSYIKIEPLHMMPLPSTPAVKYTLDAIDTSILSLLDDEAWVHSGPCSPNTVDTFDWHVNASSS</sequence>
<dbReference type="OrthoDB" id="57745at2759"/>
<accession>A0A1V9Y5K7</accession>
<reference evidence="1 2" key="1">
    <citation type="journal article" date="2014" name="Genome Biol. Evol.">
        <title>The secreted proteins of Achlya hypogyna and Thraustotheca clavata identify the ancestral oomycete secretome and reveal gene acquisitions by horizontal gene transfer.</title>
        <authorList>
            <person name="Misner I."/>
            <person name="Blouin N."/>
            <person name="Leonard G."/>
            <person name="Richards T.A."/>
            <person name="Lane C.E."/>
        </authorList>
    </citation>
    <scope>NUCLEOTIDE SEQUENCE [LARGE SCALE GENOMIC DNA]</scope>
    <source>
        <strain evidence="1 2">ATCC 48635</strain>
    </source>
</reference>
<dbReference type="STRING" id="1202772.A0A1V9Y5K7"/>